<dbReference type="Gene3D" id="3.40.50.200">
    <property type="entry name" value="Peptidase S8/S53 domain"/>
    <property type="match status" value="1"/>
</dbReference>
<dbReference type="FunFam" id="3.40.50.200:FF:000021">
    <property type="entry name" value="Proprotein convertase subtilisin/kexin type 5a"/>
    <property type="match status" value="1"/>
</dbReference>
<feature type="compositionally biased region" description="Basic and acidic residues" evidence="13">
    <location>
        <begin position="1627"/>
        <end position="1637"/>
    </location>
</feature>
<dbReference type="CDD" id="cd00064">
    <property type="entry name" value="FU"/>
    <property type="match status" value="13"/>
</dbReference>
<keyword evidence="6" id="KW-0720">Serine protease</keyword>
<dbReference type="Proteomes" id="UP001460270">
    <property type="component" value="Unassembled WGS sequence"/>
</dbReference>
<keyword evidence="18" id="KW-1185">Reference proteome</keyword>
<dbReference type="InterPro" id="IPR015500">
    <property type="entry name" value="Peptidase_S8_subtilisin-rel"/>
</dbReference>
<dbReference type="Pfam" id="PF01483">
    <property type="entry name" value="P_proprotein"/>
    <property type="match status" value="1"/>
</dbReference>
<evidence type="ECO:0000256" key="7">
    <source>
        <dbReference type="ARBA" id="ARBA00023145"/>
    </source>
</evidence>
<dbReference type="GO" id="GO:0004252">
    <property type="term" value="F:serine-type endopeptidase activity"/>
    <property type="evidence" value="ECO:0007669"/>
    <property type="project" value="InterPro"/>
</dbReference>
<feature type="transmembrane region" description="Helical" evidence="14">
    <location>
        <begin position="1547"/>
        <end position="1568"/>
    </location>
</feature>
<evidence type="ECO:0000256" key="6">
    <source>
        <dbReference type="ARBA" id="ARBA00022825"/>
    </source>
</evidence>
<sequence>MILILFTGTFFLHCCRAVVYTNDWALKITGDQKLVDEIAEKYGFSNMGQIGDLRNFYSFRHNETAKRSIKPNDVLTAAVSKETKVKWLQQQFVQKRAKRASGVRRIYSTKHFSPLLLPSNQTHFNDPMWSSLWFIRCSDRATGCRSHMNIAGAWKRGYTGKGVVVSVLDDGIEGTHLDLKPNYDPLASFDADRHKQTKAAINHRGTQSAGIIAAANKSHCAVGVAFRARIGGVSVLSEDVTDIAEAQSLSFKPHYVDIYVCTWGPEDDGATVEGPGPLTKLALLHGIKRVRDGRGSIYVWASGNGGQSGDHCSCDGYSSSIYTVSVSSTSSSGARPGFLERCPSTLAAASSGGKDKTTMTVGDHQTCVEVYPSSSLSASVAAGVIALALEANPLLTWRDVQHIIVRTSKTEHLKAPDWRINGAGYRVSHLYGFGLMDAENMVKEAERWKQVPPQHVCVEEASVQTIRTIYSGSVMTSVYETTGCAGDTLKHVSYVEHVIVRVTVTHRRRGNLLIRLLSPSGTESELLAHRPLDNSSEGFHNWEFMTTHCWGEPARGKWTLKINDISSKSHDSSELGALMKWSLLIYGTAEHPYVPQKRVRSAEPIDNDPIEEYNGPCDAECTSDGCEGPGPQQCVTCSNLFLKFKNNTRLCVSECPSGFWGDRRRCKRCYATCQSCTGSRSDQCTSCQHGHYITEGTNTCTANCGEGFYLDHDANICRKCSENCLKCTTFSICTECKQDTSLQGNQCLQSCAAGFYHDKQESICKPCHKACAACAGPGVESCKHCAEGYLMEERRCVHSCSAGFYATEPSPEIAYGQRICRRCDASCSDCVGPGPENCSRCSSGHSRQGQVCVLNTECEEDKFGMDRYLFMGQCIDVCPESYYHTKEKSCMPCSDHCLLCSSPAHCLTCHPSYYLSEGLCYKQECGEGEVEDPDNDICEACEEGCKKCVLYNPNSCLSCMDGFYNFQEGCYRACPAKTYSVEEEMSCVPCDENCMSCDEHECYWCESDLYLLEGRCVDVCPDGFYVDEDTECVECHADCETCVGPEDDDCESCEEGKTVENGRCVFEHEACPVKTYRSDDGTCEDCHSSCEACSGEEENECTKCAQGRFLSPQQTCVIKCPGSYFANRFNSICEECPYDCLTCVDAQRCTRCLSTQDVPLYLQNGQCVEQCVRNSTYCLSCDAPLLLHKHRCVEDCPAGHTVRDGKCQRCPPACVECNPLGHCIECDASCLTCSGPHSDSCTSCRDGHRLEGRGHCVPVTHSKCTVHQYETTAGNATLAINTATGALVPTQINGTCLDRCPTGYYQDEAGLKCERCHPSCESCVGKHSHECLSCKSSLFREAKECVETCQHGDFGNPASRMCEKCDPSCSECLGPGEESCLSCTIGLVYLRKAGRCLPACPEGFYHDAQHGTCELCHATCKACSAKESHSCQSCHVGYRLSDGMCESMCYRGQYPVLESMDLACEDCDASCLECWGQGASSCTSCPPRAMLEPGGRCLFCCNHDDTQGADNKGQQDCCNCTESRGECVLSKNLPFRNEEEEEERGNLGVFITACILLVVVLVAIVFLIRHSRSKSATRDIPPRGYEKLGSSGYSSSSGRHGYTSASSASYSGHSGSSGFQESQMVDFSDRRSGRKNADDDDDDDEDIVYMGQDGTVYRKFKYGQLGDDNDDLEYDDEATLFDEEEDKVLCLCV</sequence>
<dbReference type="Gene3D" id="3.30.70.850">
    <property type="entry name" value="Peptidase S8, pro-domain"/>
    <property type="match status" value="1"/>
</dbReference>
<proteinExistence type="inferred from homology"/>
<dbReference type="Gene3D" id="2.60.120.260">
    <property type="entry name" value="Galactose-binding domain-like"/>
    <property type="match status" value="1"/>
</dbReference>
<dbReference type="Gene3D" id="2.10.220.10">
    <property type="entry name" value="Hormone Receptor, Insulin-like Growth Factor Receptor 1, Chain A, domain 2"/>
    <property type="match status" value="9"/>
</dbReference>
<dbReference type="InterPro" id="IPR032815">
    <property type="entry name" value="S8_pro-domain"/>
</dbReference>
<dbReference type="PRINTS" id="PR00723">
    <property type="entry name" value="SUBTILISIN"/>
</dbReference>
<dbReference type="InterPro" id="IPR023827">
    <property type="entry name" value="Peptidase_S8_Asp-AS"/>
</dbReference>
<evidence type="ECO:0000256" key="12">
    <source>
        <dbReference type="PROSITE-ProRule" id="PRU01240"/>
    </source>
</evidence>
<evidence type="ECO:0000256" key="11">
    <source>
        <dbReference type="ARBA" id="ARBA00076619"/>
    </source>
</evidence>
<dbReference type="InterPro" id="IPR008979">
    <property type="entry name" value="Galactose-bd-like_sf"/>
</dbReference>
<dbReference type="SUPFAM" id="SSF49785">
    <property type="entry name" value="Galactose-binding domain-like"/>
    <property type="match status" value="1"/>
</dbReference>
<evidence type="ECO:0000256" key="9">
    <source>
        <dbReference type="ARBA" id="ARBA00023180"/>
    </source>
</evidence>
<keyword evidence="8" id="KW-1015">Disulfide bond</keyword>
<dbReference type="InterPro" id="IPR000742">
    <property type="entry name" value="EGF"/>
</dbReference>
<reference evidence="18" key="1">
    <citation type="submission" date="2024-04" db="EMBL/GenBank/DDBJ databases">
        <title>Salinicola lusitanus LLJ914,a marine bacterium isolated from the Okinawa Trough.</title>
        <authorList>
            <person name="Li J."/>
        </authorList>
    </citation>
    <scope>NUCLEOTIDE SEQUENCE [LARGE SCALE GENOMIC DNA]</scope>
</reference>
<dbReference type="InterPro" id="IPR009030">
    <property type="entry name" value="Growth_fac_rcpt_cys_sf"/>
</dbReference>
<dbReference type="SMART" id="SM00181">
    <property type="entry name" value="EGF"/>
    <property type="match status" value="12"/>
</dbReference>
<organism evidence="17 18">
    <name type="scientific">Mugilogobius chulae</name>
    <name type="common">yellowstripe goby</name>
    <dbReference type="NCBI Taxonomy" id="88201"/>
    <lineage>
        <taxon>Eukaryota</taxon>
        <taxon>Metazoa</taxon>
        <taxon>Chordata</taxon>
        <taxon>Craniata</taxon>
        <taxon>Vertebrata</taxon>
        <taxon>Euteleostomi</taxon>
        <taxon>Actinopterygii</taxon>
        <taxon>Neopterygii</taxon>
        <taxon>Teleostei</taxon>
        <taxon>Neoteleostei</taxon>
        <taxon>Acanthomorphata</taxon>
        <taxon>Gobiaria</taxon>
        <taxon>Gobiiformes</taxon>
        <taxon>Gobioidei</taxon>
        <taxon>Gobiidae</taxon>
        <taxon>Gobionellinae</taxon>
        <taxon>Mugilogobius</taxon>
    </lineage>
</organism>
<evidence type="ECO:0000256" key="4">
    <source>
        <dbReference type="ARBA" id="ARBA00022729"/>
    </source>
</evidence>
<dbReference type="FunFam" id="2.60.120.260:FF:000006">
    <property type="entry name" value="Proprotein convertase subtilisin/kexin type 5"/>
    <property type="match status" value="1"/>
</dbReference>
<dbReference type="CDD" id="cd04059">
    <property type="entry name" value="Peptidases_S8_Protein_convertases_Kexins_Furin-like"/>
    <property type="match status" value="1"/>
</dbReference>
<dbReference type="PROSITE" id="PS00136">
    <property type="entry name" value="SUBTILASE_ASP"/>
    <property type="match status" value="1"/>
</dbReference>
<keyword evidence="14" id="KW-1133">Transmembrane helix</keyword>
<comment type="function">
    <text evidence="10">Probably involved in the processing of hormone and other protein precursors at sites comprised of pairs of basic amino acid residues.</text>
</comment>
<dbReference type="SUPFAM" id="SSF57184">
    <property type="entry name" value="Growth factor receptor domain"/>
    <property type="match status" value="6"/>
</dbReference>
<feature type="compositionally biased region" description="Acidic residues" evidence="13">
    <location>
        <begin position="1638"/>
        <end position="1647"/>
    </location>
</feature>
<protein>
    <recommendedName>
        <fullName evidence="11">SPC3</fullName>
    </recommendedName>
</protein>
<evidence type="ECO:0000313" key="17">
    <source>
        <dbReference type="EMBL" id="KAK7896490.1"/>
    </source>
</evidence>
<dbReference type="PROSITE" id="PS51892">
    <property type="entry name" value="SUBTILASE"/>
    <property type="match status" value="1"/>
</dbReference>
<feature type="compositionally biased region" description="Low complexity" evidence="13">
    <location>
        <begin position="1587"/>
        <end position="1618"/>
    </location>
</feature>
<dbReference type="FunFam" id="3.30.70.850:FF:000001">
    <property type="entry name" value="Proprotein convertase subtilisin/kexin type 5"/>
    <property type="match status" value="1"/>
</dbReference>
<dbReference type="PROSITE" id="PS51829">
    <property type="entry name" value="P_HOMO_B"/>
    <property type="match status" value="1"/>
</dbReference>
<dbReference type="SMART" id="SM00261">
    <property type="entry name" value="FU"/>
    <property type="match status" value="16"/>
</dbReference>
<dbReference type="PANTHER" id="PTHR42884:SF30">
    <property type="entry name" value="PROPROTEIN CONVERTASE SUBTILISIN_KEXIN TYPE 5"/>
    <property type="match status" value="1"/>
</dbReference>
<dbReference type="InterPro" id="IPR000209">
    <property type="entry name" value="Peptidase_S8/S53_dom"/>
</dbReference>
<dbReference type="InterPro" id="IPR032778">
    <property type="entry name" value="GF_recep_IV"/>
</dbReference>
<gene>
    <name evidence="17" type="ORF">WMY93_021815</name>
</gene>
<evidence type="ECO:0000256" key="14">
    <source>
        <dbReference type="SAM" id="Phobius"/>
    </source>
</evidence>
<keyword evidence="4 15" id="KW-0732">Signal</keyword>
<keyword evidence="14" id="KW-0472">Membrane</keyword>
<dbReference type="InterPro" id="IPR006212">
    <property type="entry name" value="Furin_repeat"/>
</dbReference>
<feature type="compositionally biased region" description="Basic and acidic residues" evidence="13">
    <location>
        <begin position="1576"/>
        <end position="1586"/>
    </location>
</feature>
<dbReference type="Pfam" id="PF14843">
    <property type="entry name" value="GF_recep_IV"/>
    <property type="match status" value="2"/>
</dbReference>
<feature type="domain" description="P/Homo B" evidence="16">
    <location>
        <begin position="450"/>
        <end position="591"/>
    </location>
</feature>
<evidence type="ECO:0000256" key="10">
    <source>
        <dbReference type="ARBA" id="ARBA00055784"/>
    </source>
</evidence>
<dbReference type="Pfam" id="PF00082">
    <property type="entry name" value="Peptidase_S8"/>
    <property type="match status" value="1"/>
</dbReference>
<dbReference type="Pfam" id="PF16470">
    <property type="entry name" value="S8_pro-domain"/>
    <property type="match status" value="1"/>
</dbReference>
<dbReference type="InterPro" id="IPR036852">
    <property type="entry name" value="Peptidase_S8/S53_dom_sf"/>
</dbReference>
<comment type="caution">
    <text evidence="17">The sequence shown here is derived from an EMBL/GenBank/DDBJ whole genome shotgun (WGS) entry which is preliminary data.</text>
</comment>
<dbReference type="PANTHER" id="PTHR42884">
    <property type="entry name" value="PROPROTEIN CONVERTASE SUBTILISIN/KEXIN-RELATED"/>
    <property type="match status" value="1"/>
</dbReference>
<dbReference type="GO" id="GO:0016486">
    <property type="term" value="P:peptide hormone processing"/>
    <property type="evidence" value="ECO:0007669"/>
    <property type="project" value="TreeGrafter"/>
</dbReference>
<keyword evidence="7" id="KW-0865">Zymogen</keyword>
<keyword evidence="2" id="KW-0645">Protease</keyword>
<evidence type="ECO:0000313" key="18">
    <source>
        <dbReference type="Proteomes" id="UP001460270"/>
    </source>
</evidence>
<dbReference type="InterPro" id="IPR034182">
    <property type="entry name" value="Kexin/furin"/>
</dbReference>
<evidence type="ECO:0000256" key="2">
    <source>
        <dbReference type="ARBA" id="ARBA00022670"/>
    </source>
</evidence>
<evidence type="ECO:0000259" key="16">
    <source>
        <dbReference type="PROSITE" id="PS51829"/>
    </source>
</evidence>
<keyword evidence="5" id="KW-0378">Hydrolase</keyword>
<evidence type="ECO:0000256" key="1">
    <source>
        <dbReference type="ARBA" id="ARBA00005325"/>
    </source>
</evidence>
<name>A0AAW0ND92_9GOBI</name>
<dbReference type="InterPro" id="IPR002884">
    <property type="entry name" value="P_dom"/>
</dbReference>
<dbReference type="GO" id="GO:0000139">
    <property type="term" value="C:Golgi membrane"/>
    <property type="evidence" value="ECO:0007669"/>
    <property type="project" value="TreeGrafter"/>
</dbReference>
<comment type="caution">
    <text evidence="12">Lacks conserved residue(s) required for the propagation of feature annotation.</text>
</comment>
<keyword evidence="9" id="KW-0325">Glycoprotein</keyword>
<keyword evidence="3" id="KW-0165">Cleavage on pair of basic residues</keyword>
<feature type="region of interest" description="Disordered" evidence="13">
    <location>
        <begin position="1576"/>
        <end position="1648"/>
    </location>
</feature>
<dbReference type="GO" id="GO:0005802">
    <property type="term" value="C:trans-Golgi network"/>
    <property type="evidence" value="ECO:0007669"/>
    <property type="project" value="TreeGrafter"/>
</dbReference>
<dbReference type="SUPFAM" id="SSF54897">
    <property type="entry name" value="Protease propeptides/inhibitors"/>
    <property type="match status" value="1"/>
</dbReference>
<keyword evidence="14" id="KW-0812">Transmembrane</keyword>
<feature type="chain" id="PRO_5043575608" description="SPC3" evidence="15">
    <location>
        <begin position="18"/>
        <end position="1693"/>
    </location>
</feature>
<dbReference type="SUPFAM" id="SSF52743">
    <property type="entry name" value="Subtilisin-like"/>
    <property type="match status" value="1"/>
</dbReference>
<dbReference type="EMBL" id="JBBPFD010000015">
    <property type="protein sequence ID" value="KAK7896490.1"/>
    <property type="molecule type" value="Genomic_DNA"/>
</dbReference>
<evidence type="ECO:0000256" key="13">
    <source>
        <dbReference type="SAM" id="MobiDB-lite"/>
    </source>
</evidence>
<evidence type="ECO:0000256" key="3">
    <source>
        <dbReference type="ARBA" id="ARBA00022685"/>
    </source>
</evidence>
<dbReference type="InterPro" id="IPR038466">
    <property type="entry name" value="S8_pro-domain_sf"/>
</dbReference>
<evidence type="ECO:0000256" key="5">
    <source>
        <dbReference type="ARBA" id="ARBA00022801"/>
    </source>
</evidence>
<evidence type="ECO:0000256" key="15">
    <source>
        <dbReference type="SAM" id="SignalP"/>
    </source>
</evidence>
<dbReference type="SMART" id="SM01411">
    <property type="entry name" value="Ephrin_rec_like"/>
    <property type="match status" value="4"/>
</dbReference>
<feature type="signal peptide" evidence="15">
    <location>
        <begin position="1"/>
        <end position="17"/>
    </location>
</feature>
<evidence type="ECO:0000256" key="8">
    <source>
        <dbReference type="ARBA" id="ARBA00023157"/>
    </source>
</evidence>
<comment type="similarity">
    <text evidence="1">Belongs to the peptidase S8 family. Furin subfamily.</text>
</comment>
<accession>A0AAW0ND92</accession>